<dbReference type="KEGG" id="trb:HB776_19500"/>
<dbReference type="RefSeq" id="WP_184511990.1">
    <property type="nucleotide sequence ID" value="NZ_CP050292.1"/>
</dbReference>
<dbReference type="EMBL" id="CP050292">
    <property type="protein sequence ID" value="QND73148.1"/>
    <property type="molecule type" value="Genomic_DNA"/>
</dbReference>
<accession>A0A7G6U2B6</accession>
<protein>
    <submittedName>
        <fullName evidence="1">Uncharacterized protein</fullName>
    </submittedName>
</protein>
<reference evidence="2" key="1">
    <citation type="journal article" date="2020" name="Mol. Plant Microbe">
        <title>Rhizobial microsymbionts of the narrowly endemic Oxytropis species growing in Kamchatka are characterized by significant genetic diversity and possess a set of genes that are associated with T3SS and T6SS secretion systems and can affect the development of symbiosis.</title>
        <authorList>
            <person name="Safronova V."/>
            <person name="Guro P."/>
            <person name="Sazanova A."/>
            <person name="Kuznetsova I."/>
            <person name="Belimov A."/>
            <person name="Yakubov V."/>
            <person name="Chirak E."/>
            <person name="Afonin A."/>
            <person name="Gogolev Y."/>
            <person name="Andronov E."/>
            <person name="Tikhonovich I."/>
        </authorList>
    </citation>
    <scope>NUCLEOTIDE SEQUENCE [LARGE SCALE GENOMIC DNA]</scope>
    <source>
        <strain evidence="2">581</strain>
    </source>
</reference>
<proteinExistence type="predicted"/>
<dbReference type="AlphaFoldDB" id="A0A7G6U2B6"/>
<sequence length="278" mass="30992">MKLLKSLFKTATPTSADIAIQIKKARADYDAANVARANLMAGLSTFTDAEHQKAEAEYEVQRRAADRAAARIADLELAHIEAVAAEAAADRLAKDEALRSRAEASRQENMIEAAALLREYDAHAAKISDIVARLDDIDTAREAVNDDLRKNPVTDSVPSFEACHRKHPDREAGVQHAKVLCWVFRYPGSPPDTEDTRYLQLPPREDVRRADIGSDGKVRPAMPEVYNHFGRNVTITPRLEEREIEVSQIRYRPGRSETRLSTLHLPPGFAGGAQHWPR</sequence>
<name>A0A7G6U2B6_9BRAD</name>
<organism evidence="1 2">
    <name type="scientific">Tardiphaga robiniae</name>
    <dbReference type="NCBI Taxonomy" id="943830"/>
    <lineage>
        <taxon>Bacteria</taxon>
        <taxon>Pseudomonadati</taxon>
        <taxon>Pseudomonadota</taxon>
        <taxon>Alphaproteobacteria</taxon>
        <taxon>Hyphomicrobiales</taxon>
        <taxon>Nitrobacteraceae</taxon>
        <taxon>Tardiphaga</taxon>
    </lineage>
</organism>
<dbReference type="Proteomes" id="UP000515291">
    <property type="component" value="Chromosome"/>
</dbReference>
<gene>
    <name evidence="1" type="ORF">HB776_19500</name>
</gene>
<evidence type="ECO:0000313" key="2">
    <source>
        <dbReference type="Proteomes" id="UP000515291"/>
    </source>
</evidence>
<evidence type="ECO:0000313" key="1">
    <source>
        <dbReference type="EMBL" id="QND73148.1"/>
    </source>
</evidence>